<dbReference type="AlphaFoldDB" id="A0A2S7YJG9"/>
<evidence type="ECO:0000259" key="2">
    <source>
        <dbReference type="Pfam" id="PF20150"/>
    </source>
</evidence>
<comment type="caution">
    <text evidence="3">The sequence shown here is derived from an EMBL/GenBank/DDBJ whole genome shotgun (WGS) entry which is preliminary data.</text>
</comment>
<sequence length="289" mass="33929">MFSLFPQLPIDIRRKIWLTTLGPMTITLTQADPPPAERLEQSESSPTPCLPEESRYTGHVSLPDGSYKLFYAVKPSAAYLACKESRTFLRYIFAEPVKPDGGLPSWFDLAIDTVRFNRHCLVPLSRHPWFKQAQHIWIRFNFDACEYLSSGCCKMQAYEDKDHSWLEKNLVSLKSITFQMVDAKGEGEWVKEWFPYFETWFNHPRWDPVPFSARVICYQNDTPEEEWLTPQNYLLVEKRVMGNHFKRGYGVPNWREMIGCERTRCLIYATDEELENPGEFLKKHQHFGV</sequence>
<feature type="domain" description="2EXR" evidence="2">
    <location>
        <begin position="2"/>
        <end position="114"/>
    </location>
</feature>
<dbReference type="OrthoDB" id="4861005at2759"/>
<evidence type="ECO:0000256" key="1">
    <source>
        <dbReference type="SAM" id="MobiDB-lite"/>
    </source>
</evidence>
<dbReference type="Pfam" id="PF20150">
    <property type="entry name" value="2EXR"/>
    <property type="match status" value="1"/>
</dbReference>
<dbReference type="EMBL" id="JRHA01000006">
    <property type="protein sequence ID" value="PQK16328.1"/>
    <property type="molecule type" value="Genomic_DNA"/>
</dbReference>
<organism evidence="3 4">
    <name type="scientific">Beauveria bassiana</name>
    <name type="common">White muscardine disease fungus</name>
    <name type="synonym">Tritirachium shiotae</name>
    <dbReference type="NCBI Taxonomy" id="176275"/>
    <lineage>
        <taxon>Eukaryota</taxon>
        <taxon>Fungi</taxon>
        <taxon>Dikarya</taxon>
        <taxon>Ascomycota</taxon>
        <taxon>Pezizomycotina</taxon>
        <taxon>Sordariomycetes</taxon>
        <taxon>Hypocreomycetidae</taxon>
        <taxon>Hypocreales</taxon>
        <taxon>Cordycipitaceae</taxon>
        <taxon>Beauveria</taxon>
    </lineage>
</organism>
<feature type="region of interest" description="Disordered" evidence="1">
    <location>
        <begin position="29"/>
        <end position="52"/>
    </location>
</feature>
<accession>A0A2S7YJG9</accession>
<reference evidence="3 4" key="1">
    <citation type="submission" date="2016-07" db="EMBL/GenBank/DDBJ databases">
        <title>Comparative genomics of the entomopathogenic fungus Beauveria bassiana.</title>
        <authorList>
            <person name="Valero Jimenez C.A."/>
            <person name="Zwaan B.J."/>
            <person name="Van Kan J.A."/>
            <person name="Takken W."/>
            <person name="Debets A.J."/>
            <person name="Schoustra S.E."/>
            <person name="Koenraadt C.J."/>
        </authorList>
    </citation>
    <scope>NUCLEOTIDE SEQUENCE [LARGE SCALE GENOMIC DNA]</scope>
    <source>
        <strain evidence="3 4">ARSEF 8028</strain>
    </source>
</reference>
<dbReference type="Proteomes" id="UP000237441">
    <property type="component" value="Unassembled WGS sequence"/>
</dbReference>
<name>A0A2S7YJG9_BEABA</name>
<gene>
    <name evidence="3" type="ORF">BB8028_0006g06480</name>
</gene>
<evidence type="ECO:0000313" key="4">
    <source>
        <dbReference type="Proteomes" id="UP000237441"/>
    </source>
</evidence>
<proteinExistence type="predicted"/>
<evidence type="ECO:0000313" key="3">
    <source>
        <dbReference type="EMBL" id="PQK16328.1"/>
    </source>
</evidence>
<dbReference type="InterPro" id="IPR045518">
    <property type="entry name" value="2EXR"/>
</dbReference>
<protein>
    <recommendedName>
        <fullName evidence="2">2EXR domain-containing protein</fullName>
    </recommendedName>
</protein>